<dbReference type="Gene3D" id="3.30.2310.20">
    <property type="entry name" value="RelE-like"/>
    <property type="match status" value="1"/>
</dbReference>
<evidence type="ECO:0000256" key="1">
    <source>
        <dbReference type="ARBA" id="ARBA00006226"/>
    </source>
</evidence>
<dbReference type="InterPro" id="IPR007712">
    <property type="entry name" value="RelE/ParE_toxin"/>
</dbReference>
<dbReference type="AlphaFoldDB" id="A0A495V3K9"/>
<dbReference type="InterPro" id="IPR035093">
    <property type="entry name" value="RelE/ParE_toxin_dom_sf"/>
</dbReference>
<accession>A0A495V3K9</accession>
<dbReference type="PANTHER" id="PTHR35601">
    <property type="entry name" value="TOXIN RELE"/>
    <property type="match status" value="1"/>
</dbReference>
<organism evidence="3 4">
    <name type="scientific">Thiocapsa rosea</name>
    <dbReference type="NCBI Taxonomy" id="69360"/>
    <lineage>
        <taxon>Bacteria</taxon>
        <taxon>Pseudomonadati</taxon>
        <taxon>Pseudomonadota</taxon>
        <taxon>Gammaproteobacteria</taxon>
        <taxon>Chromatiales</taxon>
        <taxon>Chromatiaceae</taxon>
        <taxon>Thiocapsa</taxon>
    </lineage>
</organism>
<dbReference type="SUPFAM" id="SSF143011">
    <property type="entry name" value="RelE-like"/>
    <property type="match status" value="1"/>
</dbReference>
<dbReference type="PANTHER" id="PTHR35601:SF2">
    <property type="entry name" value="MRNA INTERFERASE TOXIN RELE"/>
    <property type="match status" value="1"/>
</dbReference>
<comment type="similarity">
    <text evidence="1">Belongs to the RelE toxin family.</text>
</comment>
<proteinExistence type="inferred from homology"/>
<keyword evidence="4" id="KW-1185">Reference proteome</keyword>
<dbReference type="NCBIfam" id="TIGR02385">
    <property type="entry name" value="RelE_StbE"/>
    <property type="match status" value="1"/>
</dbReference>
<keyword evidence="2" id="KW-1277">Toxin-antitoxin system</keyword>
<reference evidence="3 4" key="1">
    <citation type="submission" date="2018-10" db="EMBL/GenBank/DDBJ databases">
        <title>Genomic Encyclopedia of Archaeal and Bacterial Type Strains, Phase II (KMG-II): from individual species to whole genera.</title>
        <authorList>
            <person name="Goeker M."/>
        </authorList>
    </citation>
    <scope>NUCLEOTIDE SEQUENCE [LARGE SCALE GENOMIC DNA]</scope>
    <source>
        <strain evidence="3 4">DSM 235</strain>
    </source>
</reference>
<evidence type="ECO:0000313" key="4">
    <source>
        <dbReference type="Proteomes" id="UP000274556"/>
    </source>
</evidence>
<name>A0A495V3K9_9GAMM</name>
<gene>
    <name evidence="3" type="ORF">BDD21_0592</name>
</gene>
<evidence type="ECO:0000256" key="2">
    <source>
        <dbReference type="ARBA" id="ARBA00022649"/>
    </source>
</evidence>
<comment type="caution">
    <text evidence="3">The sequence shown here is derived from an EMBL/GenBank/DDBJ whole genome shotgun (WGS) entry which is preliminary data.</text>
</comment>
<sequence length="105" mass="12185">MVPLSMSRSMNYRLRFHELALAEWRKLDPSVREPLKKKLAQRMTNPRVPSAALSGMADCYKIKLRGVGYRLVYRVDDEVVYVTVIALGRRDRSQVYSAAKKRLQD</sequence>
<dbReference type="Proteomes" id="UP000274556">
    <property type="component" value="Unassembled WGS sequence"/>
</dbReference>
<protein>
    <submittedName>
        <fullName evidence="3">Addiction module RelE/StbE family toxin</fullName>
    </submittedName>
</protein>
<dbReference type="EMBL" id="RBXL01000001">
    <property type="protein sequence ID" value="RKT43270.1"/>
    <property type="molecule type" value="Genomic_DNA"/>
</dbReference>
<evidence type="ECO:0000313" key="3">
    <source>
        <dbReference type="EMBL" id="RKT43270.1"/>
    </source>
</evidence>
<dbReference type="Pfam" id="PF05016">
    <property type="entry name" value="ParE_toxin"/>
    <property type="match status" value="1"/>
</dbReference>